<reference evidence="1" key="3">
    <citation type="submission" date="2016-05" db="EMBL/GenBank/DDBJ databases">
        <authorList>
            <person name="Lavstsen T."/>
            <person name="Jespersen J.S."/>
        </authorList>
    </citation>
    <scope>NUCLEOTIDE SEQUENCE [LARGE SCALE GENOMIC DNA]</scope>
</reference>
<accession>A0A1A9A365</accession>
<dbReference type="EMBL" id="FLRE01000202">
    <property type="protein sequence ID" value="SBT50879.1"/>
    <property type="molecule type" value="Genomic_DNA"/>
</dbReference>
<dbReference type="Proteomes" id="UP000078550">
    <property type="component" value="Unassembled WGS sequence"/>
</dbReference>
<reference evidence="3" key="1">
    <citation type="submission" date="2016-05" db="EMBL/GenBank/DDBJ databases">
        <authorList>
            <person name="Naeem Raeece"/>
        </authorList>
    </citation>
    <scope>NUCLEOTIDE SEQUENCE [LARGE SCALE GENOMIC DNA]</scope>
</reference>
<evidence type="ECO:0000313" key="3">
    <source>
        <dbReference type="Proteomes" id="UP000078550"/>
    </source>
</evidence>
<organism evidence="1 4">
    <name type="scientific">Plasmodium ovale wallikeri</name>
    <dbReference type="NCBI Taxonomy" id="864142"/>
    <lineage>
        <taxon>Eukaryota</taxon>
        <taxon>Sar</taxon>
        <taxon>Alveolata</taxon>
        <taxon>Apicomplexa</taxon>
        <taxon>Aconoidasida</taxon>
        <taxon>Haemosporida</taxon>
        <taxon>Plasmodiidae</taxon>
        <taxon>Plasmodium</taxon>
        <taxon>Plasmodium (Plasmodium)</taxon>
    </lineage>
</organism>
<evidence type="ECO:0000313" key="4">
    <source>
        <dbReference type="Proteomes" id="UP000078555"/>
    </source>
</evidence>
<proteinExistence type="predicted"/>
<sequence length="85" mass="9404">MFVGTGGKRALRKIFGTHKKIKRYRTGDKETISFSLSLEINAGRICSCEGICERNFLLKGLNDVIFSKRLGVTGRETSFASKTTG</sequence>
<protein>
    <submittedName>
        <fullName evidence="1">Uncharacterized protein</fullName>
    </submittedName>
</protein>
<keyword evidence="4" id="KW-1185">Reference proteome</keyword>
<dbReference type="EMBL" id="FLRD01000162">
    <property type="protein sequence ID" value="SBT50565.1"/>
    <property type="molecule type" value="Genomic_DNA"/>
</dbReference>
<dbReference type="Proteomes" id="UP000078555">
    <property type="component" value="Unassembled WGS sequence"/>
</dbReference>
<evidence type="ECO:0000313" key="2">
    <source>
        <dbReference type="EMBL" id="SBT50879.1"/>
    </source>
</evidence>
<reference evidence="4" key="2">
    <citation type="submission" date="2016-05" db="EMBL/GenBank/DDBJ databases">
        <authorList>
            <person name="Naeem R."/>
        </authorList>
    </citation>
    <scope>NUCLEOTIDE SEQUENCE [LARGE SCALE GENOMIC DNA]</scope>
</reference>
<evidence type="ECO:0000313" key="1">
    <source>
        <dbReference type="EMBL" id="SBT50565.1"/>
    </source>
</evidence>
<dbReference type="AlphaFoldDB" id="A0A1A9A365"/>
<gene>
    <name evidence="1" type="ORF">POVWA1_061570</name>
    <name evidence="2" type="ORF">POVWA2_061110</name>
</gene>
<name>A0A1A9A365_PLAOA</name>